<evidence type="ECO:0000313" key="3">
    <source>
        <dbReference type="EMBL" id="EJT77861.1"/>
    </source>
</evidence>
<feature type="compositionally biased region" description="Basic and acidic residues" evidence="1">
    <location>
        <begin position="143"/>
        <end position="159"/>
    </location>
</feature>
<dbReference type="SMART" id="SM01177">
    <property type="entry name" value="DUF4210"/>
    <property type="match status" value="1"/>
</dbReference>
<reference evidence="5" key="1">
    <citation type="submission" date="2010-07" db="EMBL/GenBank/DDBJ databases">
        <title>The genome sequence of Gaeumannomyces graminis var. tritici strain R3-111a-1.</title>
        <authorList>
            <consortium name="The Broad Institute Genome Sequencing Platform"/>
            <person name="Ma L.-J."/>
            <person name="Dead R."/>
            <person name="Young S."/>
            <person name="Zeng Q."/>
            <person name="Koehrsen M."/>
            <person name="Alvarado L."/>
            <person name="Berlin A."/>
            <person name="Chapman S.B."/>
            <person name="Chen Z."/>
            <person name="Freedman E."/>
            <person name="Gellesch M."/>
            <person name="Goldberg J."/>
            <person name="Griggs A."/>
            <person name="Gujja S."/>
            <person name="Heilman E.R."/>
            <person name="Heiman D."/>
            <person name="Hepburn T."/>
            <person name="Howarth C."/>
            <person name="Jen D."/>
            <person name="Larson L."/>
            <person name="Mehta T."/>
            <person name="Neiman D."/>
            <person name="Pearson M."/>
            <person name="Roberts A."/>
            <person name="Saif S."/>
            <person name="Shea T."/>
            <person name="Shenoy N."/>
            <person name="Sisk P."/>
            <person name="Stolte C."/>
            <person name="Sykes S."/>
            <person name="Walk T."/>
            <person name="White J."/>
            <person name="Yandava C."/>
            <person name="Haas B."/>
            <person name="Nusbaum C."/>
            <person name="Birren B."/>
        </authorList>
    </citation>
    <scope>NUCLEOTIDE SEQUENCE [LARGE SCALE GENOMIC DNA]</scope>
    <source>
        <strain evidence="5">R3-111a-1</strain>
    </source>
</reference>
<dbReference type="HOGENOM" id="CLU_010290_0_0_1"/>
<feature type="compositionally biased region" description="Gly residues" evidence="1">
    <location>
        <begin position="780"/>
        <end position="789"/>
    </location>
</feature>
<dbReference type="GeneID" id="20343422"/>
<feature type="region of interest" description="Disordered" evidence="1">
    <location>
        <begin position="441"/>
        <end position="460"/>
    </location>
</feature>
<reference evidence="3" key="2">
    <citation type="submission" date="2010-07" db="EMBL/GenBank/DDBJ databases">
        <authorList>
            <consortium name="The Broad Institute Genome Sequencing Platform"/>
            <consortium name="Broad Institute Genome Sequencing Center for Infectious Disease"/>
            <person name="Ma L.-J."/>
            <person name="Dead R."/>
            <person name="Young S."/>
            <person name="Zeng Q."/>
            <person name="Koehrsen M."/>
            <person name="Alvarado L."/>
            <person name="Berlin A."/>
            <person name="Chapman S.B."/>
            <person name="Chen Z."/>
            <person name="Freedman E."/>
            <person name="Gellesch M."/>
            <person name="Goldberg J."/>
            <person name="Griggs A."/>
            <person name="Gujja S."/>
            <person name="Heilman E.R."/>
            <person name="Heiman D."/>
            <person name="Hepburn T."/>
            <person name="Howarth C."/>
            <person name="Jen D."/>
            <person name="Larson L."/>
            <person name="Mehta T."/>
            <person name="Neiman D."/>
            <person name="Pearson M."/>
            <person name="Roberts A."/>
            <person name="Saif S."/>
            <person name="Shea T."/>
            <person name="Shenoy N."/>
            <person name="Sisk P."/>
            <person name="Stolte C."/>
            <person name="Sykes S."/>
            <person name="Walk T."/>
            <person name="White J."/>
            <person name="Yandava C."/>
            <person name="Haas B."/>
            <person name="Nusbaum C."/>
            <person name="Birren B."/>
        </authorList>
    </citation>
    <scope>NUCLEOTIDE SEQUENCE</scope>
    <source>
        <strain evidence="3">R3-111a-1</strain>
    </source>
</reference>
<dbReference type="Proteomes" id="UP000006039">
    <property type="component" value="Unassembled WGS sequence"/>
</dbReference>
<feature type="compositionally biased region" description="Basic and acidic residues" evidence="1">
    <location>
        <begin position="76"/>
        <end position="88"/>
    </location>
</feature>
<dbReference type="InterPro" id="IPR025261">
    <property type="entry name" value="Atos-like_cons_dom"/>
</dbReference>
<reference evidence="4" key="5">
    <citation type="submission" date="2018-04" db="UniProtKB">
        <authorList>
            <consortium name="EnsemblFungi"/>
        </authorList>
    </citation>
    <scope>IDENTIFICATION</scope>
    <source>
        <strain evidence="4">R3-111a-1</strain>
    </source>
</reference>
<dbReference type="InterPro" id="IPR051506">
    <property type="entry name" value="ATOS_Transcription_Regulators"/>
</dbReference>
<accession>J3NNV8</accession>
<dbReference type="EMBL" id="GL385396">
    <property type="protein sequence ID" value="EJT77861.1"/>
    <property type="molecule type" value="Genomic_DNA"/>
</dbReference>
<dbReference type="Pfam" id="PF13889">
    <property type="entry name" value="Chromosome_seg"/>
    <property type="match status" value="1"/>
</dbReference>
<evidence type="ECO:0000313" key="5">
    <source>
        <dbReference type="Proteomes" id="UP000006039"/>
    </source>
</evidence>
<gene>
    <name evidence="4" type="primary">20343422</name>
    <name evidence="3" type="ORF">GGTG_02964</name>
</gene>
<feature type="compositionally biased region" description="Low complexity" evidence="1">
    <location>
        <begin position="16"/>
        <end position="35"/>
    </location>
</feature>
<dbReference type="PANTHER" id="PTHR13199:SF11">
    <property type="entry name" value="PROTEIN ATOSSA"/>
    <property type="match status" value="1"/>
</dbReference>
<feature type="compositionally biased region" description="Basic and acidic residues" evidence="1">
    <location>
        <begin position="42"/>
        <end position="52"/>
    </location>
</feature>
<dbReference type="Pfam" id="PF13915">
    <property type="entry name" value="DUF4210"/>
    <property type="match status" value="1"/>
</dbReference>
<feature type="compositionally biased region" description="Polar residues" evidence="1">
    <location>
        <begin position="813"/>
        <end position="847"/>
    </location>
</feature>
<sequence length="934" mass="98452">MPMFQDPTELRHRCQSASPDASDGAPPAAARPIPIQLSASRRLSEESIRTDLCEGPLPDSSPIKTPNQDPAVATSDRAELIERLKRGESPTWIPNRHLESLFHHRSPPSPTRTRVPSAASPTSLLPAADIASEQTPRPASRPSETDARLQDGLGIERPRSALHSGDFTQHSAPPRAYQPRGRAEERRWETGHHVQYSSASWLATSPPRHSNAFDIGERDGSRRPPVGQRGSVAQTPFTSHRSGPSSLSSSFSGSFAYVHPTSPLVQSESNDDADFTVPMSSIDIGDSVMARNPRRHTLASHDYGSPTPRVRTASAHPPALELSSSARREGTFPYQAHQPRRSLTTFPIFSPGSTAPPSGTPAYLRSRRPSFGSDSSPLQHASMVGSYEESILRGRMSTTPSKPLDFLAQIGVLGIGKCKSSLRCPPHVTLPFSAVFYSYSSTSHGRSNSEDGPSPYVGMIDLENGLAKQGGEANRARRKLQSRSLARRTMEDQPEDISMGGDSPTDLPTGAPSDDVGPQALAKAKRRSASPRAPPGGSYRIPGKGQLQIIIKNQNKTAVKLFLVPYDLAGMDPGTKTFIRQRIFSAGIPIDGAVGQGLSEETSEGAAAAAAAAAARPILRYLIHLHICCLSKGRYYLYKSVRVVFANRVPDGKEKLRSEVTFPEPRFSTYKPTRVMHPPVATAHMSGPAVLLAADKAFRRRSSGFMLDGSAGSHMLPSPSVLDMLDGGVSRPLQTSNNAGGRSSSSMSAASRSHHSGRFAAPPPPVGFTAPGCFAASTPSGGGGGGEVGGVCPNTPVDPSPVPPRLPRGRLESVTSEGSDSTTAGAQTTRSGDANEPSPTSIGTGTAATEWPGRVCGGGGDDGSRPLGIGEDGLGRGDGKSVLPAYSKLSRGDVGYGGNAFVAASSSGLQGVAGPAEGLLSQRLRSLGVQGESP</sequence>
<feature type="region of interest" description="Disordered" evidence="1">
    <location>
        <begin position="722"/>
        <end position="764"/>
    </location>
</feature>
<feature type="compositionally biased region" description="Low complexity" evidence="1">
    <location>
        <begin position="239"/>
        <end position="250"/>
    </location>
</feature>
<protein>
    <recommendedName>
        <fullName evidence="2">Atos-like conserved domain-containing protein</fullName>
    </recommendedName>
</protein>
<feature type="compositionally biased region" description="Pro residues" evidence="1">
    <location>
        <begin position="796"/>
        <end position="806"/>
    </location>
</feature>
<dbReference type="eggNOG" id="KOG2306">
    <property type="taxonomic scope" value="Eukaryota"/>
</dbReference>
<feature type="region of interest" description="Disordered" evidence="1">
    <location>
        <begin position="1"/>
        <end position="250"/>
    </location>
</feature>
<keyword evidence="5" id="KW-1185">Reference proteome</keyword>
<feature type="compositionally biased region" description="Low complexity" evidence="1">
    <location>
        <begin position="111"/>
        <end position="128"/>
    </location>
</feature>
<dbReference type="InterPro" id="IPR033473">
    <property type="entry name" value="Atos-like_C"/>
</dbReference>
<proteinExistence type="predicted"/>
<feature type="compositionally biased region" description="Basic and acidic residues" evidence="1">
    <location>
        <begin position="181"/>
        <end position="192"/>
    </location>
</feature>
<dbReference type="AlphaFoldDB" id="J3NNV8"/>
<organism evidence="3">
    <name type="scientific">Gaeumannomyces tritici (strain R3-111a-1)</name>
    <name type="common">Wheat and barley take-all root rot fungus</name>
    <name type="synonym">Gaeumannomyces graminis var. tritici</name>
    <dbReference type="NCBI Taxonomy" id="644352"/>
    <lineage>
        <taxon>Eukaryota</taxon>
        <taxon>Fungi</taxon>
        <taxon>Dikarya</taxon>
        <taxon>Ascomycota</taxon>
        <taxon>Pezizomycotina</taxon>
        <taxon>Sordariomycetes</taxon>
        <taxon>Sordariomycetidae</taxon>
        <taxon>Magnaporthales</taxon>
        <taxon>Magnaporthaceae</taxon>
        <taxon>Gaeumannomyces</taxon>
    </lineage>
</organism>
<name>J3NNV8_GAET3</name>
<evidence type="ECO:0000313" key="4">
    <source>
        <dbReference type="EnsemblFungi" id="EJT77861"/>
    </source>
</evidence>
<feature type="domain" description="Atos-like conserved" evidence="2">
    <location>
        <begin position="383"/>
        <end position="457"/>
    </location>
</feature>
<evidence type="ECO:0000256" key="1">
    <source>
        <dbReference type="SAM" id="MobiDB-lite"/>
    </source>
</evidence>
<dbReference type="OrthoDB" id="8625101at2759"/>
<feature type="region of interest" description="Disordered" evidence="1">
    <location>
        <begin position="467"/>
        <end position="541"/>
    </location>
</feature>
<dbReference type="EnsemblFungi" id="EJT77861">
    <property type="protein sequence ID" value="EJT77861"/>
    <property type="gene ID" value="GGTG_02964"/>
</dbReference>
<feature type="compositionally biased region" description="Low complexity" evidence="1">
    <location>
        <begin position="736"/>
        <end position="751"/>
    </location>
</feature>
<reference evidence="4" key="4">
    <citation type="journal article" date="2015" name="G3 (Bethesda)">
        <title>Genome sequences of three phytopathogenic species of the Magnaporthaceae family of fungi.</title>
        <authorList>
            <person name="Okagaki L.H."/>
            <person name="Nunes C.C."/>
            <person name="Sailsbery J."/>
            <person name="Clay B."/>
            <person name="Brown D."/>
            <person name="John T."/>
            <person name="Oh Y."/>
            <person name="Young N."/>
            <person name="Fitzgerald M."/>
            <person name="Haas B.J."/>
            <person name="Zeng Q."/>
            <person name="Young S."/>
            <person name="Adiconis X."/>
            <person name="Fan L."/>
            <person name="Levin J.Z."/>
            <person name="Mitchell T.K."/>
            <person name="Okubara P.A."/>
            <person name="Farman M.L."/>
            <person name="Kohn L.M."/>
            <person name="Birren B."/>
            <person name="Ma L.-J."/>
            <person name="Dean R.A."/>
        </authorList>
    </citation>
    <scope>NUCLEOTIDE SEQUENCE</scope>
    <source>
        <strain evidence="4">R3-111a-1</strain>
    </source>
</reference>
<evidence type="ECO:0000259" key="2">
    <source>
        <dbReference type="SMART" id="SM01177"/>
    </source>
</evidence>
<dbReference type="STRING" id="644352.J3NNV8"/>
<dbReference type="PANTHER" id="PTHR13199">
    <property type="entry name" value="GH03947P"/>
    <property type="match status" value="1"/>
</dbReference>
<dbReference type="VEuPathDB" id="FungiDB:GGTG_02964"/>
<reference evidence="3" key="3">
    <citation type="submission" date="2010-09" db="EMBL/GenBank/DDBJ databases">
        <title>Annotation of Gaeumannomyces graminis var. tritici R3-111a-1.</title>
        <authorList>
            <consortium name="The Broad Institute Genome Sequencing Platform"/>
            <person name="Ma L.-J."/>
            <person name="Dead R."/>
            <person name="Young S.K."/>
            <person name="Zeng Q."/>
            <person name="Gargeya S."/>
            <person name="Fitzgerald M."/>
            <person name="Haas B."/>
            <person name="Abouelleil A."/>
            <person name="Alvarado L."/>
            <person name="Arachchi H.M."/>
            <person name="Berlin A."/>
            <person name="Brown A."/>
            <person name="Chapman S.B."/>
            <person name="Chen Z."/>
            <person name="Dunbar C."/>
            <person name="Freedman E."/>
            <person name="Gearin G."/>
            <person name="Gellesch M."/>
            <person name="Goldberg J."/>
            <person name="Griggs A."/>
            <person name="Gujja S."/>
            <person name="Heiman D."/>
            <person name="Howarth C."/>
            <person name="Larson L."/>
            <person name="Lui A."/>
            <person name="MacDonald P.J.P."/>
            <person name="Mehta T."/>
            <person name="Montmayeur A."/>
            <person name="Murphy C."/>
            <person name="Neiman D."/>
            <person name="Pearson M."/>
            <person name="Priest M."/>
            <person name="Roberts A."/>
            <person name="Saif S."/>
            <person name="Shea T."/>
            <person name="Shenoy N."/>
            <person name="Sisk P."/>
            <person name="Stolte C."/>
            <person name="Sykes S."/>
            <person name="Yandava C."/>
            <person name="Wortman J."/>
            <person name="Nusbaum C."/>
            <person name="Birren B."/>
        </authorList>
    </citation>
    <scope>NUCLEOTIDE SEQUENCE</scope>
    <source>
        <strain evidence="3">R3-111a-1</strain>
    </source>
</reference>
<feature type="region of interest" description="Disordered" evidence="1">
    <location>
        <begin position="780"/>
        <end position="881"/>
    </location>
</feature>
<dbReference type="RefSeq" id="XP_009219006.1">
    <property type="nucleotide sequence ID" value="XM_009220742.1"/>
</dbReference>